<gene>
    <name evidence="2" type="ORF">Aco04nite_94830</name>
</gene>
<proteinExistence type="predicted"/>
<evidence type="ECO:0000313" key="3">
    <source>
        <dbReference type="Proteomes" id="UP000680865"/>
    </source>
</evidence>
<dbReference type="EMBL" id="BOQP01000079">
    <property type="protein sequence ID" value="GIM85157.1"/>
    <property type="molecule type" value="Genomic_DNA"/>
</dbReference>
<protein>
    <submittedName>
        <fullName evidence="2">Uncharacterized protein</fullName>
    </submittedName>
</protein>
<feature type="transmembrane region" description="Helical" evidence="1">
    <location>
        <begin position="12"/>
        <end position="35"/>
    </location>
</feature>
<keyword evidence="1" id="KW-1133">Transmembrane helix</keyword>
<evidence type="ECO:0000256" key="1">
    <source>
        <dbReference type="SAM" id="Phobius"/>
    </source>
</evidence>
<feature type="transmembrane region" description="Helical" evidence="1">
    <location>
        <begin position="41"/>
        <end position="60"/>
    </location>
</feature>
<dbReference type="Proteomes" id="UP000680865">
    <property type="component" value="Unassembled WGS sequence"/>
</dbReference>
<accession>A0A919T2S3</accession>
<feature type="transmembrane region" description="Helical" evidence="1">
    <location>
        <begin position="67"/>
        <end position="88"/>
    </location>
</feature>
<organism evidence="2 3">
    <name type="scientific">Winogradskya consettensis</name>
    <dbReference type="NCBI Taxonomy" id="113560"/>
    <lineage>
        <taxon>Bacteria</taxon>
        <taxon>Bacillati</taxon>
        <taxon>Actinomycetota</taxon>
        <taxon>Actinomycetes</taxon>
        <taxon>Micromonosporales</taxon>
        <taxon>Micromonosporaceae</taxon>
        <taxon>Winogradskya</taxon>
    </lineage>
</organism>
<dbReference type="RefSeq" id="WP_213003728.1">
    <property type="nucleotide sequence ID" value="NZ_BAAATW010000002.1"/>
</dbReference>
<sequence length="234" mass="24278">MSSSSGGARFPRLSLGVVADVVGLVLAVVTVVSFLVGRGGWLLGLSSAVLVAGGIGLVLCWRRGRSVPAAVAALLLVLGAGGAGAALARSEPAGPPVVDLRFSPQPDPVPYCHSYPGTGKVPDGYQLLIFDRGATGPYYFHGVAETTGRGWVARDVGIGLEPTAADPQKDKGAEITIYAQLVTDETARVLRDRDNITIFPENPDNQWLLRDLPGRTADTLPLVRAAGPGDCTPA</sequence>
<name>A0A919T2S3_9ACTN</name>
<evidence type="ECO:0000313" key="2">
    <source>
        <dbReference type="EMBL" id="GIM85157.1"/>
    </source>
</evidence>
<keyword evidence="1" id="KW-0812">Transmembrane</keyword>
<dbReference type="AlphaFoldDB" id="A0A919T2S3"/>
<comment type="caution">
    <text evidence="2">The sequence shown here is derived from an EMBL/GenBank/DDBJ whole genome shotgun (WGS) entry which is preliminary data.</text>
</comment>
<reference evidence="2" key="1">
    <citation type="submission" date="2021-03" db="EMBL/GenBank/DDBJ databases">
        <title>Whole genome shotgun sequence of Actinoplanes consettensis NBRC 14913.</title>
        <authorList>
            <person name="Komaki H."/>
            <person name="Tamura T."/>
        </authorList>
    </citation>
    <scope>NUCLEOTIDE SEQUENCE</scope>
    <source>
        <strain evidence="2">NBRC 14913</strain>
    </source>
</reference>
<keyword evidence="1" id="KW-0472">Membrane</keyword>
<keyword evidence="3" id="KW-1185">Reference proteome</keyword>